<organism evidence="1 2">
    <name type="scientific">Ancylostoma ceylanicum</name>
    <dbReference type="NCBI Taxonomy" id="53326"/>
    <lineage>
        <taxon>Eukaryota</taxon>
        <taxon>Metazoa</taxon>
        <taxon>Ecdysozoa</taxon>
        <taxon>Nematoda</taxon>
        <taxon>Chromadorea</taxon>
        <taxon>Rhabditida</taxon>
        <taxon>Rhabditina</taxon>
        <taxon>Rhabditomorpha</taxon>
        <taxon>Strongyloidea</taxon>
        <taxon>Ancylostomatidae</taxon>
        <taxon>Ancylostomatinae</taxon>
        <taxon>Ancylostoma</taxon>
    </lineage>
</organism>
<evidence type="ECO:0000313" key="1">
    <source>
        <dbReference type="EMBL" id="EYC14832.1"/>
    </source>
</evidence>
<protein>
    <submittedName>
        <fullName evidence="1">Uncharacterized protein</fullName>
    </submittedName>
</protein>
<dbReference type="Proteomes" id="UP000024635">
    <property type="component" value="Unassembled WGS sequence"/>
</dbReference>
<name>A0A016UJ07_9BILA</name>
<accession>A0A016UJ07</accession>
<proteinExistence type="predicted"/>
<comment type="caution">
    <text evidence="1">The sequence shown here is derived from an EMBL/GenBank/DDBJ whole genome shotgun (WGS) entry which is preliminary data.</text>
</comment>
<gene>
    <name evidence="1" type="primary">Acey_s0039.g30</name>
    <name evidence="1" type="ORF">Y032_0039g30</name>
</gene>
<reference evidence="2" key="1">
    <citation type="journal article" date="2015" name="Nat. Genet.">
        <title>The genome and transcriptome of the zoonotic hookworm Ancylostoma ceylanicum identify infection-specific gene families.</title>
        <authorList>
            <person name="Schwarz E.M."/>
            <person name="Hu Y."/>
            <person name="Antoshechkin I."/>
            <person name="Miller M.M."/>
            <person name="Sternberg P.W."/>
            <person name="Aroian R.V."/>
        </authorList>
    </citation>
    <scope>NUCLEOTIDE SEQUENCE</scope>
    <source>
        <strain evidence="2">HY135</strain>
    </source>
</reference>
<dbReference type="EMBL" id="JARK01001375">
    <property type="protein sequence ID" value="EYC14832.1"/>
    <property type="molecule type" value="Genomic_DNA"/>
</dbReference>
<sequence>MLLSLKNTLKKLLVYHCGHYGFNYPSLRSGNVSIFVSTSILVVEKISAVDFWSIDYSSLLGLIHPCTGDTLTDLQEVGVSTLLNWTFLNWIFTLVETNIPDQTGVEFILSLL</sequence>
<evidence type="ECO:0000313" key="2">
    <source>
        <dbReference type="Proteomes" id="UP000024635"/>
    </source>
</evidence>
<dbReference type="AlphaFoldDB" id="A0A016UJ07"/>
<keyword evidence="2" id="KW-1185">Reference proteome</keyword>